<dbReference type="Pfam" id="PF00561">
    <property type="entry name" value="Abhydrolase_1"/>
    <property type="match status" value="1"/>
</dbReference>
<evidence type="ECO:0000313" key="10">
    <source>
        <dbReference type="EMBL" id="EKD01775.1"/>
    </source>
</evidence>
<dbReference type="EC" id="3.4.11.5" evidence="8"/>
<sequence length="374" mass="41796">MPLQKQETGAFQPSPAFDDQMMKVSDIHTIQLVTLRASPDLSLSAAHAVNWACTGSTRPPRSYDAAVRAVTASRHPGVTARSLTVERLRNTNAISNNRHGGPGGGTSPGDTIYFDPKVYRIILIDQRAGADSRTAELKENTTWDLVADIERVREKLGIEKWLVFGGSWGSTLSLAYSQTHPDRCVALVLRGIFLLRRSELEWFYQDGASHIWPDAWEPYLNQIPEAERGDLISAYYKQLTQPDEKKSLEAAKAWATWEESTSKLYQDPAMVALADNDAKWARIECHYFVNGGFFPEGHLISEPQLAKIRHLPCVVVQGRYDCVCPARSAWDLKKAWGEGLRLEIVDDAGHSAHEPGITRLLVEATNEMAKKLDW</sequence>
<dbReference type="GO" id="GO:0004177">
    <property type="term" value="F:aminopeptidase activity"/>
    <property type="evidence" value="ECO:0007669"/>
    <property type="project" value="UniProtKB-KW"/>
</dbReference>
<dbReference type="InterPro" id="IPR002410">
    <property type="entry name" value="Peptidase_S33"/>
</dbReference>
<name>K1VCT3_TRIAC</name>
<keyword evidence="6 8" id="KW-0645">Protease</keyword>
<comment type="similarity">
    <text evidence="3 8">Belongs to the peptidase S33 family.</text>
</comment>
<dbReference type="Proteomes" id="UP000006757">
    <property type="component" value="Unassembled WGS sequence"/>
</dbReference>
<comment type="subcellular location">
    <subcellularLocation>
        <location evidence="2">Cytoplasm</location>
    </subcellularLocation>
</comment>
<dbReference type="PANTHER" id="PTHR43722:SF1">
    <property type="entry name" value="PROLINE IMINOPEPTIDASE"/>
    <property type="match status" value="1"/>
</dbReference>
<evidence type="ECO:0000256" key="7">
    <source>
        <dbReference type="ARBA" id="ARBA00022801"/>
    </source>
</evidence>
<keyword evidence="4 8" id="KW-0031">Aminopeptidase</keyword>
<evidence type="ECO:0000256" key="3">
    <source>
        <dbReference type="ARBA" id="ARBA00010088"/>
    </source>
</evidence>
<proteinExistence type="inferred from homology"/>
<dbReference type="NCBIfam" id="TIGR01249">
    <property type="entry name" value="pro_imino_pep_1"/>
    <property type="match status" value="1"/>
</dbReference>
<dbReference type="OMA" id="ELRWFYQ"/>
<evidence type="ECO:0000256" key="4">
    <source>
        <dbReference type="ARBA" id="ARBA00022438"/>
    </source>
</evidence>
<dbReference type="Gene3D" id="3.40.50.1820">
    <property type="entry name" value="alpha/beta hydrolase"/>
    <property type="match status" value="1"/>
</dbReference>
<dbReference type="GO" id="GO:0005737">
    <property type="term" value="C:cytoplasm"/>
    <property type="evidence" value="ECO:0007669"/>
    <property type="project" value="UniProtKB-SubCell"/>
</dbReference>
<dbReference type="InterPro" id="IPR005944">
    <property type="entry name" value="Pro_iminopeptidase"/>
</dbReference>
<dbReference type="InParanoid" id="K1VCT3"/>
<dbReference type="STRING" id="1220162.K1VCT3"/>
<dbReference type="OrthoDB" id="10249433at2759"/>
<evidence type="ECO:0000256" key="8">
    <source>
        <dbReference type="RuleBase" id="RU003421"/>
    </source>
</evidence>
<dbReference type="PANTHER" id="PTHR43722">
    <property type="entry name" value="PROLINE IMINOPEPTIDASE"/>
    <property type="match status" value="1"/>
</dbReference>
<evidence type="ECO:0000256" key="2">
    <source>
        <dbReference type="ARBA" id="ARBA00004496"/>
    </source>
</evidence>
<dbReference type="SUPFAM" id="SSF53474">
    <property type="entry name" value="alpha/beta-Hydrolases"/>
    <property type="match status" value="1"/>
</dbReference>
<dbReference type="EMBL" id="AMBO01000310">
    <property type="protein sequence ID" value="EKD01775.1"/>
    <property type="molecule type" value="Genomic_DNA"/>
</dbReference>
<protein>
    <recommendedName>
        <fullName evidence="8">Proline iminopeptidase</fullName>
        <ecNumber evidence="8">3.4.11.5</ecNumber>
    </recommendedName>
</protein>
<feature type="domain" description="AB hydrolase-1" evidence="9">
    <location>
        <begin position="99"/>
        <end position="354"/>
    </location>
</feature>
<evidence type="ECO:0000256" key="1">
    <source>
        <dbReference type="ARBA" id="ARBA00001585"/>
    </source>
</evidence>
<reference evidence="10 11" key="1">
    <citation type="journal article" date="2012" name="Eukaryot. Cell">
        <title>Genome sequence of the Trichosporon asahii environmental strain CBS 8904.</title>
        <authorList>
            <person name="Yang R.Y."/>
            <person name="Li H.T."/>
            <person name="Zhu H."/>
            <person name="Zhou G.P."/>
            <person name="Wang M."/>
            <person name="Wang L."/>
        </authorList>
    </citation>
    <scope>NUCLEOTIDE SEQUENCE [LARGE SCALE GENOMIC DNA]</scope>
    <source>
        <strain evidence="10 11">CBS 8904</strain>
    </source>
</reference>
<organism evidence="10 11">
    <name type="scientific">Trichosporon asahii var. asahii (strain CBS 8904)</name>
    <name type="common">Yeast</name>
    <dbReference type="NCBI Taxonomy" id="1220162"/>
    <lineage>
        <taxon>Eukaryota</taxon>
        <taxon>Fungi</taxon>
        <taxon>Dikarya</taxon>
        <taxon>Basidiomycota</taxon>
        <taxon>Agaricomycotina</taxon>
        <taxon>Tremellomycetes</taxon>
        <taxon>Trichosporonales</taxon>
        <taxon>Trichosporonaceae</taxon>
        <taxon>Trichosporon</taxon>
    </lineage>
</organism>
<evidence type="ECO:0000256" key="5">
    <source>
        <dbReference type="ARBA" id="ARBA00022490"/>
    </source>
</evidence>
<keyword evidence="7 8" id="KW-0378">Hydrolase</keyword>
<evidence type="ECO:0000259" key="9">
    <source>
        <dbReference type="Pfam" id="PF00561"/>
    </source>
</evidence>
<dbReference type="PRINTS" id="PR00793">
    <property type="entry name" value="PROAMNOPTASE"/>
</dbReference>
<dbReference type="InterPro" id="IPR000073">
    <property type="entry name" value="AB_hydrolase_1"/>
</dbReference>
<comment type="catalytic activity">
    <reaction evidence="1 8">
        <text>Release of N-terminal proline from a peptide.</text>
        <dbReference type="EC" id="3.4.11.5"/>
    </reaction>
</comment>
<dbReference type="HOGENOM" id="CLU_043739_2_2_1"/>
<dbReference type="InterPro" id="IPR029058">
    <property type="entry name" value="AB_hydrolase_fold"/>
</dbReference>
<keyword evidence="5" id="KW-0963">Cytoplasm</keyword>
<evidence type="ECO:0000256" key="6">
    <source>
        <dbReference type="ARBA" id="ARBA00022670"/>
    </source>
</evidence>
<dbReference type="AlphaFoldDB" id="K1VCT3"/>
<keyword evidence="11" id="KW-1185">Reference proteome</keyword>
<dbReference type="GO" id="GO:0006508">
    <property type="term" value="P:proteolysis"/>
    <property type="evidence" value="ECO:0007669"/>
    <property type="project" value="UniProtKB-KW"/>
</dbReference>
<accession>K1VCT3</accession>
<dbReference type="eggNOG" id="ENOG502QPPY">
    <property type="taxonomic scope" value="Eukaryota"/>
</dbReference>
<gene>
    <name evidence="10" type="ORF">A1Q2_03838</name>
</gene>
<comment type="caution">
    <text evidence="10">The sequence shown here is derived from an EMBL/GenBank/DDBJ whole genome shotgun (WGS) entry which is preliminary data.</text>
</comment>
<evidence type="ECO:0000313" key="11">
    <source>
        <dbReference type="Proteomes" id="UP000006757"/>
    </source>
</evidence>